<dbReference type="AlphaFoldDB" id="A0A1G2AUR2"/>
<evidence type="ECO:0008006" key="4">
    <source>
        <dbReference type="Google" id="ProtNLM"/>
    </source>
</evidence>
<accession>A0A1G2AUR2</accession>
<dbReference type="EMBL" id="MHKB01000007">
    <property type="protein sequence ID" value="OGY79750.1"/>
    <property type="molecule type" value="Genomic_DNA"/>
</dbReference>
<gene>
    <name evidence="2" type="ORF">A3B74_01760</name>
</gene>
<dbReference type="Proteomes" id="UP000177165">
    <property type="component" value="Unassembled WGS sequence"/>
</dbReference>
<sequence>MKFFSTLLSFLLLFTIVSPAFAQLKIPSPEEVSDAVNSAKNTASDVAEDVSEAVPDEYEEKIKEGVNTAIEETFDVRKQVVLASIDVAQTTVAEVNSDIRNSTYLNNEQKNQLLTCTAMTEQRLATYETNVSNAKAQAELTAAHQALVAGIQDDREEIIACANKAVMYGVKALLDTGKAFLETSEELARAVALCGVDMTRANELIAQGWDQWNQLNDLYNKIFADEKVTQDEQALVEQAIKLSADFTITLGLIYDELEQLSTKCE</sequence>
<protein>
    <recommendedName>
        <fullName evidence="4">DUF5667 domain-containing protein</fullName>
    </recommendedName>
</protein>
<evidence type="ECO:0000256" key="1">
    <source>
        <dbReference type="SAM" id="SignalP"/>
    </source>
</evidence>
<feature type="chain" id="PRO_5009581953" description="DUF5667 domain-containing protein" evidence="1">
    <location>
        <begin position="23"/>
        <end position="265"/>
    </location>
</feature>
<organism evidence="2 3">
    <name type="scientific">Candidatus Kerfeldbacteria bacterium RIFCSPHIGHO2_02_FULL_42_14</name>
    <dbReference type="NCBI Taxonomy" id="1798540"/>
    <lineage>
        <taxon>Bacteria</taxon>
        <taxon>Candidatus Kerfeldiibacteriota</taxon>
    </lineage>
</organism>
<evidence type="ECO:0000313" key="3">
    <source>
        <dbReference type="Proteomes" id="UP000177165"/>
    </source>
</evidence>
<name>A0A1G2AUR2_9BACT</name>
<keyword evidence="1" id="KW-0732">Signal</keyword>
<feature type="signal peptide" evidence="1">
    <location>
        <begin position="1"/>
        <end position="22"/>
    </location>
</feature>
<proteinExistence type="predicted"/>
<evidence type="ECO:0000313" key="2">
    <source>
        <dbReference type="EMBL" id="OGY79750.1"/>
    </source>
</evidence>
<reference evidence="2 3" key="1">
    <citation type="journal article" date="2016" name="Nat. Commun.">
        <title>Thousands of microbial genomes shed light on interconnected biogeochemical processes in an aquifer system.</title>
        <authorList>
            <person name="Anantharaman K."/>
            <person name="Brown C.T."/>
            <person name="Hug L.A."/>
            <person name="Sharon I."/>
            <person name="Castelle C.J."/>
            <person name="Probst A.J."/>
            <person name="Thomas B.C."/>
            <person name="Singh A."/>
            <person name="Wilkins M.J."/>
            <person name="Karaoz U."/>
            <person name="Brodie E.L."/>
            <person name="Williams K.H."/>
            <person name="Hubbard S.S."/>
            <person name="Banfield J.F."/>
        </authorList>
    </citation>
    <scope>NUCLEOTIDE SEQUENCE [LARGE SCALE GENOMIC DNA]</scope>
</reference>
<dbReference type="STRING" id="1798540.A3B74_01760"/>
<comment type="caution">
    <text evidence="2">The sequence shown here is derived from an EMBL/GenBank/DDBJ whole genome shotgun (WGS) entry which is preliminary data.</text>
</comment>